<evidence type="ECO:0000313" key="16">
    <source>
        <dbReference type="EMBL" id="SNQ50064.1"/>
    </source>
</evidence>
<feature type="domain" description="Glutamyl-tRNA reductase N-terminal" evidence="15">
    <location>
        <begin position="6"/>
        <end position="156"/>
    </location>
</feature>
<keyword evidence="17" id="KW-1185">Reference proteome</keyword>
<dbReference type="HAMAP" id="MF_00087">
    <property type="entry name" value="Glu_tRNA_reductase"/>
    <property type="match status" value="1"/>
</dbReference>
<keyword evidence="5 8" id="KW-0560">Oxidoreductase</keyword>
<organism evidence="16 17">
    <name type="scientific">Frankia canadensis</name>
    <dbReference type="NCBI Taxonomy" id="1836972"/>
    <lineage>
        <taxon>Bacteria</taxon>
        <taxon>Bacillati</taxon>
        <taxon>Actinomycetota</taxon>
        <taxon>Actinomycetes</taxon>
        <taxon>Frankiales</taxon>
        <taxon>Frankiaceae</taxon>
        <taxon>Frankia</taxon>
    </lineage>
</organism>
<dbReference type="GO" id="GO:0050661">
    <property type="term" value="F:NADP binding"/>
    <property type="evidence" value="ECO:0007669"/>
    <property type="project" value="InterPro"/>
</dbReference>
<dbReference type="Pfam" id="PF05201">
    <property type="entry name" value="GlutR_N"/>
    <property type="match status" value="1"/>
</dbReference>
<accession>A0A2I2KWM7</accession>
<feature type="active site" description="Nucleophile" evidence="8 9">
    <location>
        <position position="50"/>
    </location>
</feature>
<comment type="similarity">
    <text evidence="2 8">Belongs to the glutamyl-tRNA reductase family.</text>
</comment>
<gene>
    <name evidence="8 16" type="primary">hemA</name>
    <name evidence="16" type="ORF">FRACA_40092</name>
</gene>
<dbReference type="UniPathway" id="UPA00251">
    <property type="reaction ID" value="UER00316"/>
</dbReference>
<dbReference type="SUPFAM" id="SSF51735">
    <property type="entry name" value="NAD(P)-binding Rossmann-fold domains"/>
    <property type="match status" value="1"/>
</dbReference>
<dbReference type="SUPFAM" id="SSF69075">
    <property type="entry name" value="Glutamyl tRNA-reductase dimerization domain"/>
    <property type="match status" value="1"/>
</dbReference>
<name>A0A2I2KWM7_9ACTN</name>
<feature type="domain" description="Quinate/shikimate 5-dehydrogenase/glutamyl-tRNA reductase" evidence="14">
    <location>
        <begin position="211"/>
        <end position="337"/>
    </location>
</feature>
<dbReference type="NCBIfam" id="NF000744">
    <property type="entry name" value="PRK00045.1-3"/>
    <property type="match status" value="1"/>
</dbReference>
<evidence type="ECO:0000256" key="9">
    <source>
        <dbReference type="PIRSR" id="PIRSR000445-1"/>
    </source>
</evidence>
<dbReference type="Pfam" id="PF01488">
    <property type="entry name" value="Shikimate_DH"/>
    <property type="match status" value="1"/>
</dbReference>
<keyword evidence="4 8" id="KW-0521">NADP</keyword>
<dbReference type="OrthoDB" id="110209at2"/>
<dbReference type="GO" id="GO:0008883">
    <property type="term" value="F:glutamyl-tRNA reductase activity"/>
    <property type="evidence" value="ECO:0007669"/>
    <property type="project" value="UniProtKB-UniRule"/>
</dbReference>
<keyword evidence="6 8" id="KW-0627">Porphyrin biosynthesis</keyword>
<proteinExistence type="inferred from homology"/>
<feature type="binding site" evidence="8 10">
    <location>
        <begin position="49"/>
        <end position="52"/>
    </location>
    <ligand>
        <name>substrate</name>
    </ligand>
</feature>
<evidence type="ECO:0000256" key="1">
    <source>
        <dbReference type="ARBA" id="ARBA00005059"/>
    </source>
</evidence>
<dbReference type="Gene3D" id="3.40.50.720">
    <property type="entry name" value="NAD(P)-binding Rossmann-like Domain"/>
    <property type="match status" value="1"/>
</dbReference>
<dbReference type="Proteomes" id="UP000234331">
    <property type="component" value="Unassembled WGS sequence"/>
</dbReference>
<evidence type="ECO:0000313" key="17">
    <source>
        <dbReference type="Proteomes" id="UP000234331"/>
    </source>
</evidence>
<evidence type="ECO:0000259" key="15">
    <source>
        <dbReference type="Pfam" id="PF05201"/>
    </source>
</evidence>
<dbReference type="FunFam" id="3.30.460.30:FF:000001">
    <property type="entry name" value="Glutamyl-tRNA reductase"/>
    <property type="match status" value="1"/>
</dbReference>
<evidence type="ECO:0000259" key="13">
    <source>
        <dbReference type="Pfam" id="PF00745"/>
    </source>
</evidence>
<dbReference type="SUPFAM" id="SSF69742">
    <property type="entry name" value="Glutamyl tRNA-reductase catalytic, N-terminal domain"/>
    <property type="match status" value="1"/>
</dbReference>
<dbReference type="RefSeq" id="WP_101833396.1">
    <property type="nucleotide sequence ID" value="NZ_FZMO01000334.1"/>
</dbReference>
<evidence type="ECO:0000256" key="6">
    <source>
        <dbReference type="ARBA" id="ARBA00023244"/>
    </source>
</evidence>
<dbReference type="GO" id="GO:0019353">
    <property type="term" value="P:protoporphyrinogen IX biosynthetic process from glutamate"/>
    <property type="evidence" value="ECO:0007669"/>
    <property type="project" value="TreeGrafter"/>
</dbReference>
<feature type="binding site" evidence="8 11">
    <location>
        <begin position="222"/>
        <end position="227"/>
    </location>
    <ligand>
        <name>NADP(+)</name>
        <dbReference type="ChEBI" id="CHEBI:58349"/>
    </ligand>
</feature>
<dbReference type="InterPro" id="IPR036453">
    <property type="entry name" value="GluRdtase_dimer_dom_sf"/>
</dbReference>
<comment type="domain">
    <text evidence="8">Possesses an unusual extended V-shaped dimeric structure with each monomer consisting of three distinct domains arranged along a curved 'spinal' alpha-helix. The N-terminal catalytic domain specifically recognizes the glutamate moiety of the substrate. The second domain is the NADPH-binding domain, and the third C-terminal domain is responsible for dimerization.</text>
</comment>
<dbReference type="InterPro" id="IPR006151">
    <property type="entry name" value="Shikm_DH/Glu-tRNA_Rdtase"/>
</dbReference>
<dbReference type="Pfam" id="PF00745">
    <property type="entry name" value="GlutR_dimer"/>
    <property type="match status" value="1"/>
</dbReference>
<dbReference type="PANTHER" id="PTHR43013:SF1">
    <property type="entry name" value="GLUTAMYL-TRNA REDUCTASE"/>
    <property type="match status" value="1"/>
</dbReference>
<dbReference type="InterPro" id="IPR036343">
    <property type="entry name" value="GluRdtase_N_sf"/>
</dbReference>
<dbReference type="EMBL" id="FZMO01000334">
    <property type="protein sequence ID" value="SNQ50064.1"/>
    <property type="molecule type" value="Genomic_DNA"/>
</dbReference>
<evidence type="ECO:0000256" key="12">
    <source>
        <dbReference type="PIRSR" id="PIRSR000445-4"/>
    </source>
</evidence>
<evidence type="ECO:0000256" key="10">
    <source>
        <dbReference type="PIRSR" id="PIRSR000445-2"/>
    </source>
</evidence>
<feature type="binding site" evidence="8 10">
    <location>
        <position position="120"/>
    </location>
    <ligand>
        <name>substrate</name>
    </ligand>
</feature>
<dbReference type="InterPro" id="IPR018214">
    <property type="entry name" value="GluRdtase_CS"/>
</dbReference>
<comment type="function">
    <text evidence="8">Catalyzes the NADPH-dependent reduction of glutamyl-tRNA(Glu) to glutamate 1-semialdehyde (GSA).</text>
</comment>
<dbReference type="EC" id="1.2.1.70" evidence="3 8"/>
<protein>
    <recommendedName>
        <fullName evidence="3 8">Glutamyl-tRNA reductase</fullName>
        <shortName evidence="8">GluTR</shortName>
        <ecNumber evidence="3 8">1.2.1.70</ecNumber>
    </recommendedName>
</protein>
<evidence type="ECO:0000256" key="2">
    <source>
        <dbReference type="ARBA" id="ARBA00005916"/>
    </source>
</evidence>
<feature type="domain" description="Tetrapyrrole biosynthesis glutamyl-tRNA reductase dimerisation" evidence="13">
    <location>
        <begin position="352"/>
        <end position="450"/>
    </location>
</feature>
<dbReference type="InterPro" id="IPR015895">
    <property type="entry name" value="4pyrrol_synth_GluRdtase_N"/>
</dbReference>
<comment type="catalytic activity">
    <reaction evidence="7 8">
        <text>(S)-4-amino-5-oxopentanoate + tRNA(Glu) + NADP(+) = L-glutamyl-tRNA(Glu) + NADPH + H(+)</text>
        <dbReference type="Rhea" id="RHEA:12344"/>
        <dbReference type="Rhea" id="RHEA-COMP:9663"/>
        <dbReference type="Rhea" id="RHEA-COMP:9680"/>
        <dbReference type="ChEBI" id="CHEBI:15378"/>
        <dbReference type="ChEBI" id="CHEBI:57501"/>
        <dbReference type="ChEBI" id="CHEBI:57783"/>
        <dbReference type="ChEBI" id="CHEBI:58349"/>
        <dbReference type="ChEBI" id="CHEBI:78442"/>
        <dbReference type="ChEBI" id="CHEBI:78520"/>
        <dbReference type="EC" id="1.2.1.70"/>
    </reaction>
</comment>
<dbReference type="CDD" id="cd05213">
    <property type="entry name" value="NAD_bind_Glutamyl_tRNA_reduct"/>
    <property type="match status" value="1"/>
</dbReference>
<feature type="binding site" evidence="8 10">
    <location>
        <position position="109"/>
    </location>
    <ligand>
        <name>substrate</name>
    </ligand>
</feature>
<evidence type="ECO:0000256" key="11">
    <source>
        <dbReference type="PIRSR" id="PIRSR000445-3"/>
    </source>
</evidence>
<dbReference type="InterPro" id="IPR015896">
    <property type="entry name" value="4pyrrol_synth_GluRdtase_dimer"/>
</dbReference>
<reference evidence="16 17" key="1">
    <citation type="submission" date="2017-06" db="EMBL/GenBank/DDBJ databases">
        <authorList>
            <person name="Kim H.J."/>
            <person name="Triplett B.A."/>
        </authorList>
    </citation>
    <scope>NUCLEOTIDE SEQUENCE [LARGE SCALE GENOMIC DNA]</scope>
    <source>
        <strain evidence="16">FRACA_ARgP5</strain>
    </source>
</reference>
<dbReference type="Gene3D" id="3.30.460.30">
    <property type="entry name" value="Glutamyl-tRNA reductase, N-terminal domain"/>
    <property type="match status" value="1"/>
</dbReference>
<evidence type="ECO:0000256" key="3">
    <source>
        <dbReference type="ARBA" id="ARBA00012970"/>
    </source>
</evidence>
<feature type="binding site" evidence="8 10">
    <location>
        <begin position="114"/>
        <end position="116"/>
    </location>
    <ligand>
        <name>substrate</name>
    </ligand>
</feature>
<evidence type="ECO:0000256" key="5">
    <source>
        <dbReference type="ARBA" id="ARBA00023002"/>
    </source>
</evidence>
<evidence type="ECO:0000256" key="4">
    <source>
        <dbReference type="ARBA" id="ARBA00022857"/>
    </source>
</evidence>
<dbReference type="PROSITE" id="PS00747">
    <property type="entry name" value="GLUTR"/>
    <property type="match status" value="1"/>
</dbReference>
<comment type="pathway">
    <text evidence="1 8">Porphyrin-containing compound metabolism; protoporphyrin-IX biosynthesis; 5-aminolevulinate from L-glutamyl-tRNA(Glu): step 1/2.</text>
</comment>
<dbReference type="InterPro" id="IPR036291">
    <property type="entry name" value="NAD(P)-bd_dom_sf"/>
</dbReference>
<evidence type="ECO:0000256" key="7">
    <source>
        <dbReference type="ARBA" id="ARBA00047464"/>
    </source>
</evidence>
<evidence type="ECO:0000256" key="8">
    <source>
        <dbReference type="HAMAP-Rule" id="MF_00087"/>
    </source>
</evidence>
<sequence length="469" mass="48011">MSLLVVGLNHRTASTSLLERASVSPADTPKVLHDLVAAAHVAEAVVLSTCNRTEIYAEAETFHGGVADISDQISRICGIDLADLAAHLYVHHDARAVGHLFSVVCGLDSMLVGESQILGQVRGAFRASQDAGVAGGGLSALFQAALRVGKRAHSETSIDAAGASIVAVGVQLAAASLGILGEAPAAPVAAPGAATSGLGTGPEPVAPVEAPPLAGARVLLVGAGAVGSLAAQTVRRAGAAEVVIANRTPARAARVAEMHGGRVVGLTDLPHEITMADLVITSTGAAGLVVDHDAVAAALPGRGGRPLVFLDLALPHDIDPAVRDLPGVSLIDLEALRVALDGAQVAHDVEAVRSLVAAEVASFLDRRRAGRVAPTVVALRAHADAVVHGELARLRARMPDLDDREWDLVEGAVRRVVDKLLHAPTVRVQQLAGAPGGDSYAEALRELFDLPREVPAVVSAPDLDLVERS</sequence>
<dbReference type="PIRSF" id="PIRSF000445">
    <property type="entry name" value="4pyrrol_synth_GluRdtase"/>
    <property type="match status" value="1"/>
</dbReference>
<feature type="site" description="Important for activity" evidence="8 12">
    <location>
        <position position="99"/>
    </location>
</feature>
<comment type="subunit">
    <text evidence="8">Homodimer.</text>
</comment>
<dbReference type="PANTHER" id="PTHR43013">
    <property type="entry name" value="GLUTAMYL-TRNA REDUCTASE"/>
    <property type="match status" value="1"/>
</dbReference>
<evidence type="ECO:0000259" key="14">
    <source>
        <dbReference type="Pfam" id="PF01488"/>
    </source>
</evidence>
<dbReference type="AlphaFoldDB" id="A0A2I2KWM7"/>
<comment type="miscellaneous">
    <text evidence="8">During catalysis, the active site Cys acts as a nucleophile attacking the alpha-carbonyl group of tRNA-bound glutamate with the formation of a thioester intermediate between enzyme and glutamate, and the concomitant release of tRNA(Glu). The thioester intermediate is finally reduced by direct hydride transfer from NADPH, to form the product GSA.</text>
</comment>
<dbReference type="InterPro" id="IPR000343">
    <property type="entry name" value="4pyrrol_synth_GluRdtase"/>
</dbReference>